<evidence type="ECO:0000256" key="2">
    <source>
        <dbReference type="ARBA" id="ARBA00010962"/>
    </source>
</evidence>
<keyword evidence="7" id="KW-0325">Glycoprotein</keyword>
<comment type="subcellular location">
    <subcellularLocation>
        <location evidence="1">Membrane</location>
        <topology evidence="1">Single-pass type II membrane protein</topology>
    </subcellularLocation>
</comment>
<dbReference type="RefSeq" id="XP_001834094.2">
    <property type="nucleotide sequence ID" value="XM_001834042.2"/>
</dbReference>
<dbReference type="Gene3D" id="2.60.120.200">
    <property type="match status" value="2"/>
</dbReference>
<evidence type="ECO:0000256" key="6">
    <source>
        <dbReference type="ARBA" id="ARBA00023136"/>
    </source>
</evidence>
<evidence type="ECO:0000256" key="5">
    <source>
        <dbReference type="ARBA" id="ARBA00022989"/>
    </source>
</evidence>
<dbReference type="GO" id="GO:0005789">
    <property type="term" value="C:endoplasmic reticulum membrane"/>
    <property type="evidence" value="ECO:0007669"/>
    <property type="project" value="TreeGrafter"/>
</dbReference>
<evidence type="ECO:0000256" key="10">
    <source>
        <dbReference type="SAM" id="Phobius"/>
    </source>
</evidence>
<name>A8NIX4_COPC7</name>
<keyword evidence="5 10" id="KW-1133">Transmembrane helix</keyword>
<dbReference type="PANTHER" id="PTHR31361:SF1">
    <property type="entry name" value="BETA-GLUCAN SYNTHESIS-ASSOCIATED PROTEIN KRE6-RELATED"/>
    <property type="match status" value="1"/>
</dbReference>
<keyword evidence="6 10" id="KW-0472">Membrane</keyword>
<dbReference type="Pfam" id="PF03935">
    <property type="entry name" value="SKN1_KRE6_Sbg1"/>
    <property type="match status" value="1"/>
</dbReference>
<dbReference type="AlphaFoldDB" id="A8NIX4"/>
<dbReference type="SUPFAM" id="SSF49899">
    <property type="entry name" value="Concanavalin A-like lectins/glucanases"/>
    <property type="match status" value="1"/>
</dbReference>
<evidence type="ECO:0000259" key="11">
    <source>
        <dbReference type="PROSITE" id="PS51762"/>
    </source>
</evidence>
<dbReference type="InterPro" id="IPR005629">
    <property type="entry name" value="Skn1/Kre6/Sbg1"/>
</dbReference>
<dbReference type="InterPro" id="IPR000757">
    <property type="entry name" value="Beta-glucanase-like"/>
</dbReference>
<keyword evidence="4" id="KW-0735">Signal-anchor</keyword>
<evidence type="ECO:0000256" key="8">
    <source>
        <dbReference type="ARBA" id="ARBA00023316"/>
    </source>
</evidence>
<feature type="region of interest" description="Disordered" evidence="9">
    <location>
        <begin position="19"/>
        <end position="38"/>
    </location>
</feature>
<evidence type="ECO:0000256" key="9">
    <source>
        <dbReference type="SAM" id="MobiDB-lite"/>
    </source>
</evidence>
<dbReference type="PROSITE" id="PS51762">
    <property type="entry name" value="GH16_2"/>
    <property type="match status" value="1"/>
</dbReference>
<accession>A8NIX4</accession>
<feature type="transmembrane region" description="Helical" evidence="10">
    <location>
        <begin position="97"/>
        <end position="116"/>
    </location>
</feature>
<dbReference type="InParanoid" id="A8NIX4"/>
<evidence type="ECO:0000256" key="7">
    <source>
        <dbReference type="ARBA" id="ARBA00023180"/>
    </source>
</evidence>
<keyword evidence="8" id="KW-0961">Cell wall biogenesis/degradation</keyword>
<evidence type="ECO:0000256" key="4">
    <source>
        <dbReference type="ARBA" id="ARBA00022968"/>
    </source>
</evidence>
<dbReference type="GO" id="GO:0005886">
    <property type="term" value="C:plasma membrane"/>
    <property type="evidence" value="ECO:0007669"/>
    <property type="project" value="TreeGrafter"/>
</dbReference>
<feature type="region of interest" description="Disordered" evidence="9">
    <location>
        <begin position="58"/>
        <end position="80"/>
    </location>
</feature>
<dbReference type="PANTHER" id="PTHR31361">
    <property type="entry name" value="BETA-GLUCAN SYNTHESIS-ASSOCIATED PROTEIN KRE6-RELATED"/>
    <property type="match status" value="1"/>
</dbReference>
<dbReference type="GO" id="GO:0006078">
    <property type="term" value="P:(1-&gt;6)-beta-D-glucan biosynthetic process"/>
    <property type="evidence" value="ECO:0007669"/>
    <property type="project" value="TreeGrafter"/>
</dbReference>
<organism evidence="12 13">
    <name type="scientific">Coprinopsis cinerea (strain Okayama-7 / 130 / ATCC MYA-4618 / FGSC 9003)</name>
    <name type="common">Inky cap fungus</name>
    <name type="synonym">Hormographiella aspergillata</name>
    <dbReference type="NCBI Taxonomy" id="240176"/>
    <lineage>
        <taxon>Eukaryota</taxon>
        <taxon>Fungi</taxon>
        <taxon>Dikarya</taxon>
        <taxon>Basidiomycota</taxon>
        <taxon>Agaricomycotina</taxon>
        <taxon>Agaricomycetes</taxon>
        <taxon>Agaricomycetidae</taxon>
        <taxon>Agaricales</taxon>
        <taxon>Agaricineae</taxon>
        <taxon>Psathyrellaceae</taxon>
        <taxon>Coprinopsis</taxon>
    </lineage>
</organism>
<gene>
    <name evidence="12" type="ORF">CC1G_08725</name>
</gene>
<dbReference type="HOGENOM" id="CLU_010811_3_1_1"/>
<reference evidence="12 13" key="1">
    <citation type="journal article" date="2010" name="Proc. Natl. Acad. Sci. U.S.A.">
        <title>Insights into evolution of multicellular fungi from the assembled chromosomes of the mushroom Coprinopsis cinerea (Coprinus cinereus).</title>
        <authorList>
            <person name="Stajich J.E."/>
            <person name="Wilke S.K."/>
            <person name="Ahren D."/>
            <person name="Au C.H."/>
            <person name="Birren B.W."/>
            <person name="Borodovsky M."/>
            <person name="Burns C."/>
            <person name="Canback B."/>
            <person name="Casselton L.A."/>
            <person name="Cheng C.K."/>
            <person name="Deng J."/>
            <person name="Dietrich F.S."/>
            <person name="Fargo D.C."/>
            <person name="Farman M.L."/>
            <person name="Gathman A.C."/>
            <person name="Goldberg J."/>
            <person name="Guigo R."/>
            <person name="Hoegger P.J."/>
            <person name="Hooker J.B."/>
            <person name="Huggins A."/>
            <person name="James T.Y."/>
            <person name="Kamada T."/>
            <person name="Kilaru S."/>
            <person name="Kodira C."/>
            <person name="Kues U."/>
            <person name="Kupfer D."/>
            <person name="Kwan H.S."/>
            <person name="Lomsadze A."/>
            <person name="Li W."/>
            <person name="Lilly W.W."/>
            <person name="Ma L.J."/>
            <person name="Mackey A.J."/>
            <person name="Manning G."/>
            <person name="Martin F."/>
            <person name="Muraguchi H."/>
            <person name="Natvig D.O."/>
            <person name="Palmerini H."/>
            <person name="Ramesh M.A."/>
            <person name="Rehmeyer C.J."/>
            <person name="Roe B.A."/>
            <person name="Shenoy N."/>
            <person name="Stanke M."/>
            <person name="Ter-Hovhannisyan V."/>
            <person name="Tunlid A."/>
            <person name="Velagapudi R."/>
            <person name="Vision T.J."/>
            <person name="Zeng Q."/>
            <person name="Zolan M.E."/>
            <person name="Pukkila P.J."/>
        </authorList>
    </citation>
    <scope>NUCLEOTIDE SEQUENCE [LARGE SCALE GENOMIC DNA]</scope>
    <source>
        <strain evidence="13">Okayama-7 / 130 / ATCC MYA-4618 / FGSC 9003</strain>
    </source>
</reference>
<protein>
    <submittedName>
        <fullName evidence="12">Killer toxin resistant protein</fullName>
    </submittedName>
</protein>
<evidence type="ECO:0000313" key="13">
    <source>
        <dbReference type="Proteomes" id="UP000001861"/>
    </source>
</evidence>
<feature type="compositionally biased region" description="Low complexity" evidence="9">
    <location>
        <begin position="19"/>
        <end position="34"/>
    </location>
</feature>
<evidence type="ECO:0000256" key="3">
    <source>
        <dbReference type="ARBA" id="ARBA00022692"/>
    </source>
</evidence>
<dbReference type="GO" id="GO:0031505">
    <property type="term" value="P:fungal-type cell wall organization"/>
    <property type="evidence" value="ECO:0007669"/>
    <property type="project" value="TreeGrafter"/>
</dbReference>
<keyword evidence="13" id="KW-1185">Reference proteome</keyword>
<dbReference type="GO" id="GO:0015926">
    <property type="term" value="F:glucosidase activity"/>
    <property type="evidence" value="ECO:0007669"/>
    <property type="project" value="TreeGrafter"/>
</dbReference>
<dbReference type="VEuPathDB" id="FungiDB:CC1G_08725"/>
<keyword evidence="3 10" id="KW-0812">Transmembrane</keyword>
<dbReference type="GeneID" id="6010599"/>
<sequence length="615" mass="68147">MSYFGPKRARILSHASEKSSLLGGSGSSKNGNLSRPGSISSLHESIAERYSLAASPRSWGTPLTMHQPEDDDELHNPSSIRDAMGDRGGAFFSWRGLSNLGCLVLLVAGILALFAGKGYPLISYFVTKQEQTAQGGFNLGGINATGQIPEFIGNFGLIDRDTPLEAHTKRSYNNPDEELVLVFSDEFNQDGRTFYPGDDPYWEAVDLWYWGTVNLEWYDPSQVTTEGGYLRIRLEEVEDRSLNHNMTYKGGMLQSWNKFCFTGGLLEASVQLPGSNSVGGLWPALWAMGNLGRAGFGASLEGLWPYSYDHCDVGTLHNQTYTFNRDLPVAATENGDPQYGGVLSFLPGQRLSACTCPGEAHPGPVRSNGEYVGRAAPEIDVFEAIVEDGHAQISQSAQWAPFNAQYRSVNNARTIIIHEPNSTEYNTYVGGAFQQTTSALVYTNPDCYEQSDPSCYSVYGFEYQPGFDEGYITWINDGRRSWTLMGTSMVADNEVEIDHRPISLEPMVCRILTTRETLLDRAATKYIIANLGISPSFGEYDPETIELPAVMSIDWIRVYQPKNAINIGCDPKEYPTAAYIERYKEAYTNANLTIWEDTGEPWPKNRLTNPDGQCD</sequence>
<comment type="caution">
    <text evidence="12">The sequence shown here is derived from an EMBL/GenBank/DDBJ whole genome shotgun (WGS) entry which is preliminary data.</text>
</comment>
<dbReference type="Proteomes" id="UP000001861">
    <property type="component" value="Unassembled WGS sequence"/>
</dbReference>
<comment type="similarity">
    <text evidence="2">Belongs to the SKN1/KRE6 family.</text>
</comment>
<feature type="domain" description="GH16" evidence="11">
    <location>
        <begin position="170"/>
        <end position="564"/>
    </location>
</feature>
<evidence type="ECO:0000313" key="12">
    <source>
        <dbReference type="EMBL" id="EAU87689.2"/>
    </source>
</evidence>
<dbReference type="OrthoDB" id="412647at2759"/>
<proteinExistence type="inferred from homology"/>
<dbReference type="KEGG" id="cci:CC1G_08725"/>
<dbReference type="EMBL" id="AACS02000010">
    <property type="protein sequence ID" value="EAU87689.2"/>
    <property type="molecule type" value="Genomic_DNA"/>
</dbReference>
<evidence type="ECO:0000256" key="1">
    <source>
        <dbReference type="ARBA" id="ARBA00004606"/>
    </source>
</evidence>
<dbReference type="OMA" id="KDWQLIW"/>
<dbReference type="eggNOG" id="ENOG502QR13">
    <property type="taxonomic scope" value="Eukaryota"/>
</dbReference>
<dbReference type="InterPro" id="IPR013320">
    <property type="entry name" value="ConA-like_dom_sf"/>
</dbReference>